<keyword evidence="2" id="KW-1185">Reference proteome</keyword>
<evidence type="ECO:0000313" key="2">
    <source>
        <dbReference type="Proteomes" id="UP001055439"/>
    </source>
</evidence>
<dbReference type="Proteomes" id="UP001055439">
    <property type="component" value="Chromosome 6"/>
</dbReference>
<reference evidence="1" key="1">
    <citation type="submission" date="2022-05" db="EMBL/GenBank/DDBJ databases">
        <title>The Musa troglodytarum L. genome provides insights into the mechanism of non-climacteric behaviour and enrichment of carotenoids.</title>
        <authorList>
            <person name="Wang J."/>
        </authorList>
    </citation>
    <scope>NUCLEOTIDE SEQUENCE</scope>
    <source>
        <tissue evidence="1">Leaf</tissue>
    </source>
</reference>
<protein>
    <submittedName>
        <fullName evidence="1">Uncharacterized protein</fullName>
    </submittedName>
</protein>
<accession>A0A9E7G8I0</accession>
<evidence type="ECO:0000313" key="1">
    <source>
        <dbReference type="EMBL" id="URE09735.1"/>
    </source>
</evidence>
<proteinExistence type="predicted"/>
<dbReference type="AlphaFoldDB" id="A0A9E7G8I0"/>
<dbReference type="EMBL" id="CP097508">
    <property type="protein sequence ID" value="URE09735.1"/>
    <property type="molecule type" value="Genomic_DNA"/>
</dbReference>
<organism evidence="1 2">
    <name type="scientific">Musa troglodytarum</name>
    <name type="common">fe'i banana</name>
    <dbReference type="NCBI Taxonomy" id="320322"/>
    <lineage>
        <taxon>Eukaryota</taxon>
        <taxon>Viridiplantae</taxon>
        <taxon>Streptophyta</taxon>
        <taxon>Embryophyta</taxon>
        <taxon>Tracheophyta</taxon>
        <taxon>Spermatophyta</taxon>
        <taxon>Magnoliopsida</taxon>
        <taxon>Liliopsida</taxon>
        <taxon>Zingiberales</taxon>
        <taxon>Musaceae</taxon>
        <taxon>Musa</taxon>
    </lineage>
</organism>
<name>A0A9E7G8I0_9LILI</name>
<gene>
    <name evidence="1" type="ORF">MUK42_23746</name>
</gene>
<sequence>MPMALTRSGLSGLAIDCSLRRKKMEEEEGGDGKGVRRGLEVVLQKSSLYSACLCGLPVLVSSQQPGLSFPVALPKAGGGRPGSPKGREGFLIRWIKGDKT</sequence>